<evidence type="ECO:0000313" key="3">
    <source>
        <dbReference type="Proteomes" id="UP000621454"/>
    </source>
</evidence>
<keyword evidence="3" id="KW-1185">Reference proteome</keyword>
<proteinExistence type="predicted"/>
<dbReference type="RefSeq" id="WP_229742513.1">
    <property type="nucleotide sequence ID" value="NZ_BMGC01000015.1"/>
</dbReference>
<sequence>MLKKRERSAPERRTRLDLTICAVIAVVAVVIGVVVWQVSDERHSHSHPADAALTIPMAAASAPAVLSPAWSVPSPATSSPALGGAVFVTGNGGTVSGIDPVTGDTRWSYDRDHELCAVTVTGNDTSALAVAAYRNSRGCGEVSTIKALTGTRGPTRSSDDDTSITLSSDGDYTLAQGPTRLETWGNTMIRGVEYGRVDAPVNPDVQPRSGCTLLSSGVGSGRVAVVERCPGDVGYRLTVIATTLDSNQKVQQYGSQIVTASTDTPAPRVVGVGTNAVALYDGSPTGVNVDGPVIRLYSFEVTLMSTHRVSGAAAAPADSVPVTSEGLTCFWTGTDTVVLDANSLVPTYQVPGTLGPGSMMGSDLVMPEPGVLAVLDPATGAKVRAIAVDRGAHTSGAVSVGVIGDVVAELYDHTLHGLRSRTP</sequence>
<accession>A0A916T7M7</accession>
<keyword evidence="1" id="KW-1133">Transmembrane helix</keyword>
<dbReference type="InterPro" id="IPR011047">
    <property type="entry name" value="Quinoprotein_ADH-like_sf"/>
</dbReference>
<keyword evidence="1" id="KW-0472">Membrane</keyword>
<reference evidence="2" key="1">
    <citation type="journal article" date="2014" name="Int. J. Syst. Evol. Microbiol.">
        <title>Complete genome sequence of Corynebacterium casei LMG S-19264T (=DSM 44701T), isolated from a smear-ripened cheese.</title>
        <authorList>
            <consortium name="US DOE Joint Genome Institute (JGI-PGF)"/>
            <person name="Walter F."/>
            <person name="Albersmeier A."/>
            <person name="Kalinowski J."/>
            <person name="Ruckert C."/>
        </authorList>
    </citation>
    <scope>NUCLEOTIDE SEQUENCE</scope>
    <source>
        <strain evidence="2">CGMCC 1.12827</strain>
    </source>
</reference>
<comment type="caution">
    <text evidence="2">The sequence shown here is derived from an EMBL/GenBank/DDBJ whole genome shotgun (WGS) entry which is preliminary data.</text>
</comment>
<keyword evidence="1" id="KW-0812">Transmembrane</keyword>
<evidence type="ECO:0008006" key="4">
    <source>
        <dbReference type="Google" id="ProtNLM"/>
    </source>
</evidence>
<reference evidence="2" key="2">
    <citation type="submission" date="2020-09" db="EMBL/GenBank/DDBJ databases">
        <authorList>
            <person name="Sun Q."/>
            <person name="Zhou Y."/>
        </authorList>
    </citation>
    <scope>NUCLEOTIDE SEQUENCE</scope>
    <source>
        <strain evidence="2">CGMCC 1.12827</strain>
    </source>
</reference>
<gene>
    <name evidence="2" type="ORF">GCM10011489_23480</name>
</gene>
<evidence type="ECO:0000313" key="2">
    <source>
        <dbReference type="EMBL" id="GGB34699.1"/>
    </source>
</evidence>
<dbReference type="AlphaFoldDB" id="A0A916T7M7"/>
<feature type="transmembrane region" description="Helical" evidence="1">
    <location>
        <begin position="20"/>
        <end position="38"/>
    </location>
</feature>
<dbReference type="SUPFAM" id="SSF50998">
    <property type="entry name" value="Quinoprotein alcohol dehydrogenase-like"/>
    <property type="match status" value="1"/>
</dbReference>
<organism evidence="2 3">
    <name type="scientific">Gordonia jinhuaensis</name>
    <dbReference type="NCBI Taxonomy" id="1517702"/>
    <lineage>
        <taxon>Bacteria</taxon>
        <taxon>Bacillati</taxon>
        <taxon>Actinomycetota</taxon>
        <taxon>Actinomycetes</taxon>
        <taxon>Mycobacteriales</taxon>
        <taxon>Gordoniaceae</taxon>
        <taxon>Gordonia</taxon>
    </lineage>
</organism>
<name>A0A916T7M7_9ACTN</name>
<evidence type="ECO:0000256" key="1">
    <source>
        <dbReference type="SAM" id="Phobius"/>
    </source>
</evidence>
<protein>
    <recommendedName>
        <fullName evidence="4">PQQ-like domain-containing protein</fullName>
    </recommendedName>
</protein>
<dbReference type="Proteomes" id="UP000621454">
    <property type="component" value="Unassembled WGS sequence"/>
</dbReference>
<dbReference type="EMBL" id="BMGC01000015">
    <property type="protein sequence ID" value="GGB34699.1"/>
    <property type="molecule type" value="Genomic_DNA"/>
</dbReference>